<protein>
    <submittedName>
        <fullName evidence="7">DUF1778 domain-containing protein</fullName>
    </submittedName>
</protein>
<evidence type="ECO:0000256" key="6">
    <source>
        <dbReference type="ARBA" id="ARBA00049988"/>
    </source>
</evidence>
<dbReference type="STRING" id="595536.GCA_000178815_00514"/>
<evidence type="ECO:0000313" key="8">
    <source>
        <dbReference type="Proteomes" id="UP000230709"/>
    </source>
</evidence>
<evidence type="ECO:0000313" key="7">
    <source>
        <dbReference type="EMBL" id="ATQ70177.1"/>
    </source>
</evidence>
<comment type="similarity">
    <text evidence="6">Belongs to the TacA antitoxin family.</text>
</comment>
<dbReference type="GO" id="GO:0003677">
    <property type="term" value="F:DNA binding"/>
    <property type="evidence" value="ECO:0007669"/>
    <property type="project" value="UniProtKB-KW"/>
</dbReference>
<organism evidence="7 8">
    <name type="scientific">Methylosinus trichosporium (strain ATCC 35070 / NCIMB 11131 / UNIQEM 75 / OB3b)</name>
    <dbReference type="NCBI Taxonomy" id="595536"/>
    <lineage>
        <taxon>Bacteria</taxon>
        <taxon>Pseudomonadati</taxon>
        <taxon>Pseudomonadota</taxon>
        <taxon>Alphaproteobacteria</taxon>
        <taxon>Hyphomicrobiales</taxon>
        <taxon>Methylocystaceae</taxon>
        <taxon>Methylosinus</taxon>
    </lineage>
</organism>
<keyword evidence="5" id="KW-0804">Transcription</keyword>
<keyword evidence="4" id="KW-0238">DNA-binding</keyword>
<keyword evidence="1" id="KW-0678">Repressor</keyword>
<dbReference type="SUPFAM" id="SSF47598">
    <property type="entry name" value="Ribbon-helix-helix"/>
    <property type="match status" value="1"/>
</dbReference>
<dbReference type="GO" id="GO:0006355">
    <property type="term" value="P:regulation of DNA-templated transcription"/>
    <property type="evidence" value="ECO:0007669"/>
    <property type="project" value="InterPro"/>
</dbReference>
<keyword evidence="8" id="KW-1185">Reference proteome</keyword>
<sequence length="93" mass="10553">MTVKPQAKRDTLNVRVKPEDRSLIDRAARLLGKSRADFLLESARRAAHDVLLDQTLFKVSPQVYGEFIARLDAPPAPNERLRRTMATPAAWEK</sequence>
<accession>A0A2D2D571</accession>
<gene>
    <name evidence="7" type="ORF">CQW49_02150</name>
</gene>
<keyword evidence="2" id="KW-1277">Toxin-antitoxin system</keyword>
<keyword evidence="3" id="KW-0805">Transcription regulation</keyword>
<dbReference type="InterPro" id="IPR014795">
    <property type="entry name" value="TacA_1-like"/>
</dbReference>
<evidence type="ECO:0000256" key="4">
    <source>
        <dbReference type="ARBA" id="ARBA00023125"/>
    </source>
</evidence>
<dbReference type="PANTHER" id="PTHR35401">
    <property type="entry name" value="COPG FAMILY HELIX-TURN-HELIX PROTEIN-RELATED-RELATED"/>
    <property type="match status" value="1"/>
</dbReference>
<name>A0A2D2D571_METT3</name>
<dbReference type="RefSeq" id="WP_003609827.1">
    <property type="nucleotide sequence ID" value="NZ_ADVE02000001.1"/>
</dbReference>
<reference evidence="8" key="1">
    <citation type="submission" date="2017-10" db="EMBL/GenBank/DDBJ databases">
        <title>Completed PacBio SMRT sequence of Methylosinus trichosporium OB3b reveals presence of a third large plasmid.</title>
        <authorList>
            <person name="Charles T.C."/>
            <person name="Lynch M.D.J."/>
            <person name="Heil J.R."/>
            <person name="Cheng J."/>
        </authorList>
    </citation>
    <scope>NUCLEOTIDE SEQUENCE [LARGE SCALE GENOMIC DNA]</scope>
    <source>
        <strain evidence="8">OB3b</strain>
    </source>
</reference>
<dbReference type="Proteomes" id="UP000230709">
    <property type="component" value="Chromosome"/>
</dbReference>
<dbReference type="EMBL" id="CP023737">
    <property type="protein sequence ID" value="ATQ70177.1"/>
    <property type="molecule type" value="Genomic_DNA"/>
</dbReference>
<dbReference type="Gene3D" id="1.20.5.780">
    <property type="entry name" value="Single helix bin"/>
    <property type="match status" value="1"/>
</dbReference>
<dbReference type="Pfam" id="PF08681">
    <property type="entry name" value="TacA1"/>
    <property type="match status" value="1"/>
</dbReference>
<proteinExistence type="inferred from homology"/>
<evidence type="ECO:0000256" key="2">
    <source>
        <dbReference type="ARBA" id="ARBA00022649"/>
    </source>
</evidence>
<evidence type="ECO:0000256" key="1">
    <source>
        <dbReference type="ARBA" id="ARBA00022491"/>
    </source>
</evidence>
<evidence type="ECO:0000256" key="5">
    <source>
        <dbReference type="ARBA" id="ARBA00023163"/>
    </source>
</evidence>
<dbReference type="InterPro" id="IPR010985">
    <property type="entry name" value="Ribbon_hlx_hlx"/>
</dbReference>
<dbReference type="AlphaFoldDB" id="A0A2D2D571"/>
<evidence type="ECO:0000256" key="3">
    <source>
        <dbReference type="ARBA" id="ARBA00023015"/>
    </source>
</evidence>
<dbReference type="PANTHER" id="PTHR35401:SF1">
    <property type="entry name" value="CYTOPLASMIC PROTEIN"/>
    <property type="match status" value="1"/>
</dbReference>
<dbReference type="KEGG" id="mtw:CQW49_02150"/>